<feature type="transmembrane region" description="Helical" evidence="1">
    <location>
        <begin position="436"/>
        <end position="454"/>
    </location>
</feature>
<evidence type="ECO:0000313" key="4">
    <source>
        <dbReference type="Proteomes" id="UP001162156"/>
    </source>
</evidence>
<comment type="catalytic activity">
    <reaction evidence="1">
        <text>a long-chain fatty acyl-CoA + 2 NADPH + 2 H(+) = a long-chain primary fatty alcohol + 2 NADP(+) + CoA</text>
        <dbReference type="Rhea" id="RHEA:52716"/>
        <dbReference type="ChEBI" id="CHEBI:15378"/>
        <dbReference type="ChEBI" id="CHEBI:57287"/>
        <dbReference type="ChEBI" id="CHEBI:57783"/>
        <dbReference type="ChEBI" id="CHEBI:58349"/>
        <dbReference type="ChEBI" id="CHEBI:77396"/>
        <dbReference type="ChEBI" id="CHEBI:83139"/>
        <dbReference type="EC" id="1.2.1.84"/>
    </reaction>
</comment>
<evidence type="ECO:0000256" key="1">
    <source>
        <dbReference type="RuleBase" id="RU363097"/>
    </source>
</evidence>
<comment type="caution">
    <text evidence="3">The sequence shown here is derived from an EMBL/GenBank/DDBJ whole genome shotgun (WGS) entry which is preliminary data.</text>
</comment>
<dbReference type="GO" id="GO:0005777">
    <property type="term" value="C:peroxisome"/>
    <property type="evidence" value="ECO:0007669"/>
    <property type="project" value="TreeGrafter"/>
</dbReference>
<dbReference type="GO" id="GO:0035336">
    <property type="term" value="P:long-chain fatty-acyl-CoA metabolic process"/>
    <property type="evidence" value="ECO:0007669"/>
    <property type="project" value="TreeGrafter"/>
</dbReference>
<dbReference type="Proteomes" id="UP001162156">
    <property type="component" value="Unassembled WGS sequence"/>
</dbReference>
<dbReference type="EMBL" id="JANEYF010000117">
    <property type="protein sequence ID" value="KAJ8972121.1"/>
    <property type="molecule type" value="Genomic_DNA"/>
</dbReference>
<keyword evidence="1" id="KW-1133">Transmembrane helix</keyword>
<evidence type="ECO:0000259" key="2">
    <source>
        <dbReference type="Pfam" id="PF07993"/>
    </source>
</evidence>
<dbReference type="PANTHER" id="PTHR11011">
    <property type="entry name" value="MALE STERILITY PROTEIN 2-RELATED"/>
    <property type="match status" value="1"/>
</dbReference>
<proteinExistence type="inferred from homology"/>
<keyword evidence="1" id="KW-0521">NADP</keyword>
<reference evidence="3" key="1">
    <citation type="journal article" date="2023" name="Insect Mol. Biol.">
        <title>Genome sequencing provides insights into the evolution of gene families encoding plant cell wall-degrading enzymes in longhorned beetles.</title>
        <authorList>
            <person name="Shin N.R."/>
            <person name="Okamura Y."/>
            <person name="Kirsch R."/>
            <person name="Pauchet Y."/>
        </authorList>
    </citation>
    <scope>NUCLEOTIDE SEQUENCE</scope>
    <source>
        <strain evidence="3">RBIC_L_NR</strain>
    </source>
</reference>
<dbReference type="AlphaFoldDB" id="A0AAV8ZWX2"/>
<name>A0AAV8ZWX2_9CUCU</name>
<keyword evidence="1" id="KW-0560">Oxidoreductase</keyword>
<dbReference type="Pfam" id="PF07993">
    <property type="entry name" value="NAD_binding_4"/>
    <property type="match status" value="1"/>
</dbReference>
<keyword evidence="1" id="KW-0472">Membrane</keyword>
<keyword evidence="4" id="KW-1185">Reference proteome</keyword>
<protein>
    <recommendedName>
        <fullName evidence="1">Fatty acyl-CoA reductase</fullName>
        <ecNumber evidence="1">1.2.1.84</ecNumber>
    </recommendedName>
</protein>
<dbReference type="InterPro" id="IPR013120">
    <property type="entry name" value="FAR_NAD-bd"/>
</dbReference>
<feature type="transmembrane region" description="Helical" evidence="1">
    <location>
        <begin position="410"/>
        <end position="430"/>
    </location>
</feature>
<sequence>MRRKNIFITGASGFLGICLLEKILRTIYAHGDIYLLLRPKRGKEIAERLEEIKKNQIFEVVLKEKSIEEVFAKVKVVAGDVGQDNLGLSESDRKLLTDNINVIFHSAATLDFGDTLKATVDINLLGTRRITQLAKDCAYLDALVHVSSAYVNSWRLDAEEIIYPLKKDAEDVIALVNKLSPEELEEQTRDILGDHPNTYTITKHMAEHEIQKIVGAWKEPVPGWTISKNGPQGFLMGAAKGIVRRLPVGLRLVYDYIPVDLVVNELIVAGFYVGTHYKTEDGVSVPLHFKHEEPISLELHRRQSKCVPTQIPVKICHLVSSFEIVAFCNMVQNFCLVCTLFPGPNIGHCHKAYRGQTYDWLTTNDKVDYNLDVGPLVWEDYFQDLTLGCRIYLSKEPAKTLKAAKGRENVLLAIHLVWQAAIFSLVWYIFACITGMTMSASAYVLPICFVLYNLL</sequence>
<dbReference type="Gene3D" id="3.40.50.720">
    <property type="entry name" value="NAD(P)-binding Rossmann-like Domain"/>
    <property type="match status" value="1"/>
</dbReference>
<organism evidence="3 4">
    <name type="scientific">Rhamnusium bicolor</name>
    <dbReference type="NCBI Taxonomy" id="1586634"/>
    <lineage>
        <taxon>Eukaryota</taxon>
        <taxon>Metazoa</taxon>
        <taxon>Ecdysozoa</taxon>
        <taxon>Arthropoda</taxon>
        <taxon>Hexapoda</taxon>
        <taxon>Insecta</taxon>
        <taxon>Pterygota</taxon>
        <taxon>Neoptera</taxon>
        <taxon>Endopterygota</taxon>
        <taxon>Coleoptera</taxon>
        <taxon>Polyphaga</taxon>
        <taxon>Cucujiformia</taxon>
        <taxon>Chrysomeloidea</taxon>
        <taxon>Cerambycidae</taxon>
        <taxon>Lepturinae</taxon>
        <taxon>Rhagiini</taxon>
        <taxon>Rhamnusium</taxon>
    </lineage>
</organism>
<accession>A0AAV8ZWX2</accession>
<dbReference type="GO" id="GO:0080019">
    <property type="term" value="F:alcohol-forming very long-chain fatty acyl-CoA reductase activity"/>
    <property type="evidence" value="ECO:0007669"/>
    <property type="project" value="InterPro"/>
</dbReference>
<keyword evidence="1" id="KW-0443">Lipid metabolism</keyword>
<feature type="domain" description="Thioester reductase (TE)" evidence="2">
    <location>
        <begin position="8"/>
        <end position="264"/>
    </location>
</feature>
<dbReference type="SUPFAM" id="SSF51735">
    <property type="entry name" value="NAD(P)-binding Rossmann-fold domains"/>
    <property type="match status" value="1"/>
</dbReference>
<dbReference type="InterPro" id="IPR036291">
    <property type="entry name" value="NAD(P)-bd_dom_sf"/>
</dbReference>
<dbReference type="EC" id="1.2.1.84" evidence="1"/>
<dbReference type="GO" id="GO:0102965">
    <property type="term" value="F:alcohol-forming long-chain fatty acyl-CoA reductase activity"/>
    <property type="evidence" value="ECO:0007669"/>
    <property type="project" value="UniProtKB-EC"/>
</dbReference>
<evidence type="ECO:0000313" key="3">
    <source>
        <dbReference type="EMBL" id="KAJ8972121.1"/>
    </source>
</evidence>
<keyword evidence="1" id="KW-0444">Lipid biosynthesis</keyword>
<comment type="similarity">
    <text evidence="1">Belongs to the fatty acyl-CoA reductase family.</text>
</comment>
<dbReference type="InterPro" id="IPR026055">
    <property type="entry name" value="FAR"/>
</dbReference>
<dbReference type="PANTHER" id="PTHR11011:SF45">
    <property type="entry name" value="FATTY ACYL-COA REDUCTASE CG8306-RELATED"/>
    <property type="match status" value="1"/>
</dbReference>
<keyword evidence="1" id="KW-0812">Transmembrane</keyword>
<dbReference type="CDD" id="cd05236">
    <property type="entry name" value="FAR-N_SDR_e"/>
    <property type="match status" value="1"/>
</dbReference>
<gene>
    <name evidence="3" type="ORF">NQ314_000347</name>
</gene>
<comment type="function">
    <text evidence="1">Catalyzes the reduction of fatty acyl-CoA to fatty alcohols.</text>
</comment>